<evidence type="ECO:0000259" key="1">
    <source>
        <dbReference type="Pfam" id="PF00561"/>
    </source>
</evidence>
<evidence type="ECO:0000313" key="3">
    <source>
        <dbReference type="Proteomes" id="UP001479436"/>
    </source>
</evidence>
<evidence type="ECO:0000313" key="2">
    <source>
        <dbReference type="EMBL" id="KAK9695230.1"/>
    </source>
</evidence>
<dbReference type="InterPro" id="IPR045889">
    <property type="entry name" value="MES/HNL"/>
</dbReference>
<name>A0ABR2VRB1_9FUNG</name>
<feature type="domain" description="AB hydrolase-1" evidence="1">
    <location>
        <begin position="4"/>
        <end position="140"/>
    </location>
</feature>
<dbReference type="EMBL" id="JASJQH010008100">
    <property type="protein sequence ID" value="KAK9695230.1"/>
    <property type="molecule type" value="Genomic_DNA"/>
</dbReference>
<dbReference type="Pfam" id="PF00561">
    <property type="entry name" value="Abhydrolase_1"/>
    <property type="match status" value="1"/>
</dbReference>
<dbReference type="Proteomes" id="UP001479436">
    <property type="component" value="Unassembled WGS sequence"/>
</dbReference>
<proteinExistence type="predicted"/>
<comment type="caution">
    <text evidence="2">The sequence shown here is derived from an EMBL/GenBank/DDBJ whole genome shotgun (WGS) entry which is preliminary data.</text>
</comment>
<dbReference type="PANTHER" id="PTHR10992">
    <property type="entry name" value="METHYLESTERASE FAMILY MEMBER"/>
    <property type="match status" value="1"/>
</dbReference>
<dbReference type="Gene3D" id="3.40.50.1820">
    <property type="entry name" value="alpha/beta hydrolase"/>
    <property type="match status" value="1"/>
</dbReference>
<dbReference type="InterPro" id="IPR029058">
    <property type="entry name" value="AB_hydrolase_fold"/>
</dbReference>
<protein>
    <recommendedName>
        <fullName evidence="1">AB hydrolase-1 domain-containing protein</fullName>
    </recommendedName>
</protein>
<organism evidence="2 3">
    <name type="scientific">Basidiobolus ranarum</name>
    <dbReference type="NCBI Taxonomy" id="34480"/>
    <lineage>
        <taxon>Eukaryota</taxon>
        <taxon>Fungi</taxon>
        <taxon>Fungi incertae sedis</taxon>
        <taxon>Zoopagomycota</taxon>
        <taxon>Entomophthoromycotina</taxon>
        <taxon>Basidiobolomycetes</taxon>
        <taxon>Basidiobolales</taxon>
        <taxon>Basidiobolaceae</taxon>
        <taxon>Basidiobolus</taxon>
    </lineage>
</organism>
<accession>A0ABR2VRB1</accession>
<dbReference type="PANTHER" id="PTHR10992:SF1086">
    <property type="entry name" value="AB HYDROLASE-1 DOMAIN-CONTAINING PROTEIN"/>
    <property type="match status" value="1"/>
</dbReference>
<sequence>MSILVLIHGAEMGSWMWEKVIPYLESLGHQVVTFDLPGSYENTCSLENIRLASYVSRTVYVIQSLAKPVFLVGHSFGGMVISQVGELIPDRIQGLIYLSAFLPMNGQCAMELVQLDTDGAHRYANEFLDEHMCRTKAETIEEIYLSDCTAEIIQWGITNCRPQAFKVMMDSTKLSKERFGKLKKIYISCLQDRCISPIVQKLMYTRTPCDDIFTLQAGHMPSLSIPGRLADLLGTIVEKYEVQKV</sequence>
<dbReference type="SUPFAM" id="SSF53474">
    <property type="entry name" value="alpha/beta-Hydrolases"/>
    <property type="match status" value="1"/>
</dbReference>
<reference evidence="2 3" key="1">
    <citation type="submission" date="2023-04" db="EMBL/GenBank/DDBJ databases">
        <title>Genome of Basidiobolus ranarum AG-B5.</title>
        <authorList>
            <person name="Stajich J.E."/>
            <person name="Carter-House D."/>
            <person name="Gryganskyi A."/>
        </authorList>
    </citation>
    <scope>NUCLEOTIDE SEQUENCE [LARGE SCALE GENOMIC DNA]</scope>
    <source>
        <strain evidence="2 3">AG-B5</strain>
    </source>
</reference>
<keyword evidence="3" id="KW-1185">Reference proteome</keyword>
<dbReference type="InterPro" id="IPR000073">
    <property type="entry name" value="AB_hydrolase_1"/>
</dbReference>
<gene>
    <name evidence="2" type="ORF">K7432_013075</name>
</gene>